<reference evidence="2 3" key="1">
    <citation type="submission" date="2017-06" db="EMBL/GenBank/DDBJ databases">
        <title>Complete genome sequence of Paenibacillus donghaensis KCTC 13049T isolated from East Sea sediment, South Korea.</title>
        <authorList>
            <person name="Jung B.K."/>
            <person name="Hong S.-J."/>
            <person name="Shin J.-H."/>
        </authorList>
    </citation>
    <scope>NUCLEOTIDE SEQUENCE [LARGE SCALE GENOMIC DNA]</scope>
    <source>
        <strain evidence="2 3">KCTC 13049</strain>
    </source>
</reference>
<keyword evidence="3" id="KW-1185">Reference proteome</keyword>
<keyword evidence="1" id="KW-0812">Transmembrane</keyword>
<dbReference type="EMBL" id="CP021780">
    <property type="protein sequence ID" value="ASA24924.1"/>
    <property type="molecule type" value="Genomic_DNA"/>
</dbReference>
<keyword evidence="1" id="KW-0472">Membrane</keyword>
<evidence type="ECO:0000256" key="1">
    <source>
        <dbReference type="SAM" id="Phobius"/>
    </source>
</evidence>
<dbReference type="KEGG" id="pdh:B9T62_31720"/>
<feature type="transmembrane region" description="Helical" evidence="1">
    <location>
        <begin position="97"/>
        <end position="124"/>
    </location>
</feature>
<dbReference type="Proteomes" id="UP000249890">
    <property type="component" value="Chromosome"/>
</dbReference>
<dbReference type="OrthoDB" id="2626116at2"/>
<evidence type="ECO:0000313" key="3">
    <source>
        <dbReference type="Proteomes" id="UP000249890"/>
    </source>
</evidence>
<accession>A0A2Z2KFK2</accession>
<keyword evidence="1" id="KW-1133">Transmembrane helix</keyword>
<evidence type="ECO:0000313" key="2">
    <source>
        <dbReference type="EMBL" id="ASA24924.1"/>
    </source>
</evidence>
<dbReference type="AlphaFoldDB" id="A0A2Z2KFK2"/>
<sequence length="157" mass="17312">MAILFFDMLKNKIDMTKSEAAVRRAEKQDNKRFRQAQTFSDRQVTISTKAELEDAVSKRYGTIIVVGELAKHVSAGYKAKHKLAALEKAPPVVSAGALVAVGITESIVITAIIALAVILVVALFKNYDIDTDIQITSEQGELQPKLKLKLLRKMESQ</sequence>
<organism evidence="2 3">
    <name type="scientific">Paenibacillus donghaensis</name>
    <dbReference type="NCBI Taxonomy" id="414771"/>
    <lineage>
        <taxon>Bacteria</taxon>
        <taxon>Bacillati</taxon>
        <taxon>Bacillota</taxon>
        <taxon>Bacilli</taxon>
        <taxon>Bacillales</taxon>
        <taxon>Paenibacillaceae</taxon>
        <taxon>Paenibacillus</taxon>
    </lineage>
</organism>
<name>A0A2Z2KFK2_9BACL</name>
<dbReference type="RefSeq" id="WP_087918893.1">
    <property type="nucleotide sequence ID" value="NZ_CP021780.1"/>
</dbReference>
<protein>
    <submittedName>
        <fullName evidence="2">Uncharacterized protein</fullName>
    </submittedName>
</protein>
<gene>
    <name evidence="2" type="ORF">B9T62_31720</name>
</gene>
<proteinExistence type="predicted"/>